<keyword evidence="4" id="KW-1185">Reference proteome</keyword>
<name>N6WZV0_9GAMM</name>
<dbReference type="RefSeq" id="WP_004582527.1">
    <property type="nucleotide sequence ID" value="NZ_AP028878.1"/>
</dbReference>
<dbReference type="EMBL" id="APLQ01000014">
    <property type="protein sequence ID" value="ENO14308.1"/>
    <property type="molecule type" value="Genomic_DNA"/>
</dbReference>
<sequence length="388" mass="43685">MPAIVLAVGLNGLGAVRSLGVRGVTVYAVCSSNDRSILRSRYLVGSHIVPAGEDYETRLFQFLISEYPGGGVLVPTTDQTAEFLQNYKSTLVENGFRFLIPPDDTTRVLNDKRLEIEFIESLEVPCPKSITRLADDNLTQSLSFPVIVKPRRFDGYKVINAKNVILEDKNGAIDFLDKYSDNLDLFIAQEIISGDDENLWVCNCLFDQNSELVSCFTFNRLGTSPSHYGVTTSAIGTHNPRVKELVNLIGKQIGYIGPAMFEFKQDEFSGEYQYIEINPRLGMCNWFDTQSDVNNVYNYYQLALGFQVSGAGSNPSQLERGYLNFFSDLYARVEDRQGFFSILRVFVRILAKRPVFAMFYIHDLRPGIVGISGGIAMGYRRLKKKLRI</sequence>
<keyword evidence="1" id="KW-0547">Nucleotide-binding</keyword>
<proteinExistence type="predicted"/>
<dbReference type="GO" id="GO:0046872">
    <property type="term" value="F:metal ion binding"/>
    <property type="evidence" value="ECO:0007669"/>
    <property type="project" value="InterPro"/>
</dbReference>
<evidence type="ECO:0000259" key="2">
    <source>
        <dbReference type="PROSITE" id="PS50975"/>
    </source>
</evidence>
<keyword evidence="1" id="KW-0067">ATP-binding</keyword>
<dbReference type="GO" id="GO:0005524">
    <property type="term" value="F:ATP binding"/>
    <property type="evidence" value="ECO:0007669"/>
    <property type="project" value="UniProtKB-UniRule"/>
</dbReference>
<dbReference type="SUPFAM" id="SSF56059">
    <property type="entry name" value="Glutathione synthetase ATP-binding domain-like"/>
    <property type="match status" value="1"/>
</dbReference>
<organism evidence="3 4">
    <name type="scientific">Marinobacter nanhaiticus D15-8W</name>
    <dbReference type="NCBI Taxonomy" id="626887"/>
    <lineage>
        <taxon>Bacteria</taxon>
        <taxon>Pseudomonadati</taxon>
        <taxon>Pseudomonadota</taxon>
        <taxon>Gammaproteobacteria</taxon>
        <taxon>Pseudomonadales</taxon>
        <taxon>Marinobacteraceae</taxon>
        <taxon>Marinobacter</taxon>
    </lineage>
</organism>
<dbReference type="Gene3D" id="3.30.470.20">
    <property type="entry name" value="ATP-grasp fold, B domain"/>
    <property type="match status" value="1"/>
</dbReference>
<evidence type="ECO:0000256" key="1">
    <source>
        <dbReference type="PROSITE-ProRule" id="PRU00409"/>
    </source>
</evidence>
<dbReference type="InterPro" id="IPR011761">
    <property type="entry name" value="ATP-grasp"/>
</dbReference>
<gene>
    <name evidence="3" type="ORF">J057_22980</name>
</gene>
<accession>N6WZV0</accession>
<dbReference type="PATRIC" id="fig|626887.3.peg.4593"/>
<evidence type="ECO:0000313" key="3">
    <source>
        <dbReference type="EMBL" id="ENO14308.1"/>
    </source>
</evidence>
<dbReference type="OrthoDB" id="5420347at2"/>
<feature type="domain" description="ATP-grasp" evidence="2">
    <location>
        <begin position="116"/>
        <end position="304"/>
    </location>
</feature>
<dbReference type="eggNOG" id="COG3919">
    <property type="taxonomic scope" value="Bacteria"/>
</dbReference>
<dbReference type="HOGENOM" id="CLU_034084_2_0_6"/>
<comment type="caution">
    <text evidence="3">The sequence shown here is derived from an EMBL/GenBank/DDBJ whole genome shotgun (WGS) entry which is preliminary data.</text>
</comment>
<protein>
    <submittedName>
        <fullName evidence="3">ATP-grasp domain-containing protein</fullName>
    </submittedName>
</protein>
<dbReference type="Proteomes" id="UP000013165">
    <property type="component" value="Unassembled WGS sequence"/>
</dbReference>
<dbReference type="STRING" id="626887.J057_22980"/>
<evidence type="ECO:0000313" key="4">
    <source>
        <dbReference type="Proteomes" id="UP000013165"/>
    </source>
</evidence>
<reference evidence="3 4" key="1">
    <citation type="journal article" date="2013" name="Genome Announc.">
        <title>Genome Sequence of the Polycyclic Aromatic Hydrocarbon-Degrading Bacterium Strain Marinobacter nanhaiticus D15-8WT.</title>
        <authorList>
            <person name="Cui Z."/>
            <person name="Gao W."/>
            <person name="Li Q."/>
            <person name="Xu G."/>
            <person name="Zheng L."/>
        </authorList>
    </citation>
    <scope>NUCLEOTIDE SEQUENCE [LARGE SCALE GENOMIC DNA]</scope>
    <source>
        <strain evidence="3 4">D15-8W</strain>
    </source>
</reference>
<dbReference type="PROSITE" id="PS50975">
    <property type="entry name" value="ATP_GRASP"/>
    <property type="match status" value="1"/>
</dbReference>
<dbReference type="AlphaFoldDB" id="N6WZV0"/>